<organism evidence="1 2">
    <name type="scientific">Kickxella alabastrina</name>
    <dbReference type="NCBI Taxonomy" id="61397"/>
    <lineage>
        <taxon>Eukaryota</taxon>
        <taxon>Fungi</taxon>
        <taxon>Fungi incertae sedis</taxon>
        <taxon>Zoopagomycota</taxon>
        <taxon>Kickxellomycotina</taxon>
        <taxon>Kickxellomycetes</taxon>
        <taxon>Kickxellales</taxon>
        <taxon>Kickxellaceae</taxon>
        <taxon>Kickxella</taxon>
    </lineage>
</organism>
<evidence type="ECO:0000313" key="2">
    <source>
        <dbReference type="Proteomes" id="UP001150581"/>
    </source>
</evidence>
<name>A0ACC1IHF8_9FUNG</name>
<proteinExistence type="predicted"/>
<comment type="caution">
    <text evidence="1">The sequence shown here is derived from an EMBL/GenBank/DDBJ whole genome shotgun (WGS) entry which is preliminary data.</text>
</comment>
<keyword evidence="2" id="KW-1185">Reference proteome</keyword>
<gene>
    <name evidence="1" type="ORF">LPJ66_005790</name>
</gene>
<accession>A0ACC1IHF8</accession>
<reference evidence="1" key="1">
    <citation type="submission" date="2022-07" db="EMBL/GenBank/DDBJ databases">
        <title>Phylogenomic reconstructions and comparative analyses of Kickxellomycotina fungi.</title>
        <authorList>
            <person name="Reynolds N.K."/>
            <person name="Stajich J.E."/>
            <person name="Barry K."/>
            <person name="Grigoriev I.V."/>
            <person name="Crous P."/>
            <person name="Smith M.E."/>
        </authorList>
    </citation>
    <scope>NUCLEOTIDE SEQUENCE</scope>
    <source>
        <strain evidence="1">Benny 63K</strain>
    </source>
</reference>
<dbReference type="Proteomes" id="UP001150581">
    <property type="component" value="Unassembled WGS sequence"/>
</dbReference>
<evidence type="ECO:0000313" key="1">
    <source>
        <dbReference type="EMBL" id="KAJ1893394.1"/>
    </source>
</evidence>
<sequence length="605" mass="65949">MDISMHKRYASDAENNNSSNSAKRQNTHTSSDNTDDDDDDQFEDVNIPIDNDQFEDVNIPIDDPSSDSMPELGTIELTFSNTATDGPLAAHKRATLSKQARMHRRCHHKAELLCHLAAARWHSHRSSSDEWRALQLSLLPMSLVDRVWAHLAVNGQVRREWVERDLAAAMRLLRGRHCRDGAASTTADTAGALVAALGALGFDARLCVGITPVPLKMTVREGAAIDAAIRDSGAAGCAAPGPGRSPPVAYWAEAHDPASQRWIALVAPPRHAQHPYILSLSSHCVCDVTQRYAADFHHMALPLRLESLVRPPDTWWAHALQPYAGEAAEAPALPLPLPPPPMPRRLADFARSRHFVLERHLRQTEVLRPRLPIVGYFRGAPVFLRENVRVLRSRMAWHRRGQQVHGDPARTLGGSELFGAWQTSAVPVPPVANGRVPRNAFGRLDVFVPGMVPRGAVHVRGEAALRVCRVLQVDAVVAVVGFAFGRGRVASPVIDGVVVVERDAGLVRDAVRDDKRAAEIRKAEAAEAAAVKRWARLVRALRVRADIDAAFARRPADGLTFAHRASENSEGSEDSEDSEGGTSDRGSGNESDKSVQPDSGGGFLV</sequence>
<protein>
    <submittedName>
        <fullName evidence="1">Uncharacterized protein</fullName>
    </submittedName>
</protein>
<dbReference type="EMBL" id="JANBPG010000843">
    <property type="protein sequence ID" value="KAJ1893394.1"/>
    <property type="molecule type" value="Genomic_DNA"/>
</dbReference>